<dbReference type="Proteomes" id="UP001528823">
    <property type="component" value="Unassembled WGS sequence"/>
</dbReference>
<evidence type="ECO:0000313" key="3">
    <source>
        <dbReference type="Proteomes" id="UP001528823"/>
    </source>
</evidence>
<feature type="transmembrane region" description="Helical" evidence="1">
    <location>
        <begin position="156"/>
        <end position="188"/>
    </location>
</feature>
<protein>
    <submittedName>
        <fullName evidence="2">BPSS1780 family membrane protein</fullName>
    </submittedName>
</protein>
<keyword evidence="1" id="KW-0812">Transmembrane</keyword>
<evidence type="ECO:0000256" key="1">
    <source>
        <dbReference type="SAM" id="Phobius"/>
    </source>
</evidence>
<sequence length="254" mass="27869">MTNTNPYKSPEADVVGDHSADLHWHEPTKQSAGSSVSWISDAFKLFGNKPGLWILATIVYWVIIFILALIPIVNLVSGFVAPIFTAGFIYASYKLDTGQGMEVADIFEGFQRNLGKLVLVAVLSLVFSVIVFAVLFLVAMVFGFSMTPGASGSSDFNIAIGLIFVLLFLGLLLPIIMMVWFAPALIILNNFDAWPAMLMSFKGCLRNILPFIIYGVLMLVMAIIAVIPLGLGYLVLMPVMYASIYTSYKSIYIK</sequence>
<feature type="transmembrane region" description="Helical" evidence="1">
    <location>
        <begin position="233"/>
        <end position="252"/>
    </location>
</feature>
<dbReference type="NCBIfam" id="NF041043">
    <property type="entry name" value="BPSS1780_fam"/>
    <property type="match status" value="1"/>
</dbReference>
<keyword evidence="1" id="KW-0472">Membrane</keyword>
<proteinExistence type="predicted"/>
<dbReference type="RefSeq" id="WP_274687811.1">
    <property type="nucleotide sequence ID" value="NZ_JAPMOU010000005.1"/>
</dbReference>
<keyword evidence="1" id="KW-1133">Transmembrane helix</keyword>
<dbReference type="InterPro" id="IPR047798">
    <property type="entry name" value="BPSS1780-like"/>
</dbReference>
<gene>
    <name evidence="2" type="ORF">ORQ98_05645</name>
</gene>
<reference evidence="2 3" key="1">
    <citation type="submission" date="2022-11" db="EMBL/GenBank/DDBJ databases">
        <title>Spartinivicinus poritis sp. nov., isolated from scleractinian coral Porites lutea.</title>
        <authorList>
            <person name="Zhang G."/>
            <person name="Cai L."/>
            <person name="Wei Q."/>
        </authorList>
    </citation>
    <scope>NUCLEOTIDE SEQUENCE [LARGE SCALE GENOMIC DNA]</scope>
    <source>
        <strain evidence="2 3">A2-2</strain>
    </source>
</reference>
<organism evidence="2 3">
    <name type="scientific">Spartinivicinus poritis</name>
    <dbReference type="NCBI Taxonomy" id="2994640"/>
    <lineage>
        <taxon>Bacteria</taxon>
        <taxon>Pseudomonadati</taxon>
        <taxon>Pseudomonadota</taxon>
        <taxon>Gammaproteobacteria</taxon>
        <taxon>Oceanospirillales</taxon>
        <taxon>Zooshikellaceae</taxon>
        <taxon>Spartinivicinus</taxon>
    </lineage>
</organism>
<name>A0ABT5U650_9GAMM</name>
<accession>A0ABT5U650</accession>
<dbReference type="EMBL" id="JAPMOU010000005">
    <property type="protein sequence ID" value="MDE1461446.1"/>
    <property type="molecule type" value="Genomic_DNA"/>
</dbReference>
<feature type="transmembrane region" description="Helical" evidence="1">
    <location>
        <begin position="52"/>
        <end position="73"/>
    </location>
</feature>
<evidence type="ECO:0000313" key="2">
    <source>
        <dbReference type="EMBL" id="MDE1461446.1"/>
    </source>
</evidence>
<comment type="caution">
    <text evidence="2">The sequence shown here is derived from an EMBL/GenBank/DDBJ whole genome shotgun (WGS) entry which is preliminary data.</text>
</comment>
<feature type="transmembrane region" description="Helical" evidence="1">
    <location>
        <begin position="208"/>
        <end position="227"/>
    </location>
</feature>
<feature type="transmembrane region" description="Helical" evidence="1">
    <location>
        <begin position="79"/>
        <end position="96"/>
    </location>
</feature>
<keyword evidence="3" id="KW-1185">Reference proteome</keyword>
<feature type="transmembrane region" description="Helical" evidence="1">
    <location>
        <begin position="117"/>
        <end position="144"/>
    </location>
</feature>